<feature type="compositionally biased region" description="Polar residues" evidence="7">
    <location>
        <begin position="1"/>
        <end position="16"/>
    </location>
</feature>
<sequence length="170" mass="20138">MDFSSVKSRSLRSPQPFSRRPRYDYYEEYQHERLRREEIHRHDDDKQQQLHKAAQRERHGQQAIEERRVVYVGRLRPDSTHSELKTRFEVFGEIEECAVNLRDDGCDASAALRLGHTLHRAGETRLQLCTHTYTDLDSHSDDFDPASTKSKYDCMDFDSLLREAQISLRR</sequence>
<evidence type="ECO:0000256" key="5">
    <source>
        <dbReference type="ARBA" id="ARBA00023163"/>
    </source>
</evidence>
<organism evidence="8 9">
    <name type="scientific">Clupea harengus</name>
    <name type="common">Atlantic herring</name>
    <dbReference type="NCBI Taxonomy" id="7950"/>
    <lineage>
        <taxon>Eukaryota</taxon>
        <taxon>Metazoa</taxon>
        <taxon>Chordata</taxon>
        <taxon>Craniata</taxon>
        <taxon>Vertebrata</taxon>
        <taxon>Euteleostomi</taxon>
        <taxon>Actinopterygii</taxon>
        <taxon>Neopterygii</taxon>
        <taxon>Teleostei</taxon>
        <taxon>Clupei</taxon>
        <taxon>Clupeiformes</taxon>
        <taxon>Clupeoidei</taxon>
        <taxon>Clupeidae</taxon>
        <taxon>Clupea</taxon>
    </lineage>
</organism>
<dbReference type="PANTHER" id="PTHR15528:SF10">
    <property type="entry name" value="PEROXISOME PROLIFERATOR-ACTIVATED RECEPTOR GAMMA COACTIVATOR 1-ALPHA"/>
    <property type="match status" value="1"/>
</dbReference>
<evidence type="ECO:0000256" key="2">
    <source>
        <dbReference type="ARBA" id="ARBA00022553"/>
    </source>
</evidence>
<accession>A0A6P8GQJ0</accession>
<evidence type="ECO:0000256" key="1">
    <source>
        <dbReference type="ARBA" id="ARBA00004123"/>
    </source>
</evidence>
<dbReference type="GO" id="GO:0045944">
    <property type="term" value="P:positive regulation of transcription by RNA polymerase II"/>
    <property type="evidence" value="ECO:0007669"/>
    <property type="project" value="TreeGrafter"/>
</dbReference>
<feature type="region of interest" description="Disordered" evidence="7">
    <location>
        <begin position="1"/>
        <end position="62"/>
    </location>
</feature>
<keyword evidence="3" id="KW-0694">RNA-binding</keyword>
<dbReference type="InterPro" id="IPR034605">
    <property type="entry name" value="PGC-1"/>
</dbReference>
<dbReference type="PANTHER" id="PTHR15528">
    <property type="entry name" value="PEROXISOME PROLIFERATOR ACTIVATED RECEPTOR GAMMA COACTIVATOR 1 PGC-1 -RELATED"/>
    <property type="match status" value="1"/>
</dbReference>
<name>A0A6P8GQJ0_CLUHA</name>
<dbReference type="OrthoDB" id="10047851at2759"/>
<evidence type="ECO:0000256" key="3">
    <source>
        <dbReference type="ARBA" id="ARBA00022884"/>
    </source>
</evidence>
<dbReference type="GO" id="GO:0003723">
    <property type="term" value="F:RNA binding"/>
    <property type="evidence" value="ECO:0007669"/>
    <property type="project" value="UniProtKB-KW"/>
</dbReference>
<evidence type="ECO:0000256" key="4">
    <source>
        <dbReference type="ARBA" id="ARBA00023015"/>
    </source>
</evidence>
<dbReference type="KEGG" id="char:105897964"/>
<gene>
    <name evidence="9" type="primary">LOC105897964</name>
</gene>
<reference evidence="9" key="1">
    <citation type="submission" date="2025-08" db="UniProtKB">
        <authorList>
            <consortium name="RefSeq"/>
        </authorList>
    </citation>
    <scope>IDENTIFICATION</scope>
</reference>
<evidence type="ECO:0000256" key="6">
    <source>
        <dbReference type="ARBA" id="ARBA00023242"/>
    </source>
</evidence>
<evidence type="ECO:0000313" key="8">
    <source>
        <dbReference type="Proteomes" id="UP000515152"/>
    </source>
</evidence>
<evidence type="ECO:0000256" key="7">
    <source>
        <dbReference type="SAM" id="MobiDB-lite"/>
    </source>
</evidence>
<dbReference type="Proteomes" id="UP000515152">
    <property type="component" value="Chromosome 18"/>
</dbReference>
<dbReference type="GO" id="GO:0003712">
    <property type="term" value="F:transcription coregulator activity"/>
    <property type="evidence" value="ECO:0007669"/>
    <property type="project" value="InterPro"/>
</dbReference>
<feature type="compositionally biased region" description="Basic and acidic residues" evidence="7">
    <location>
        <begin position="21"/>
        <end position="62"/>
    </location>
</feature>
<proteinExistence type="predicted"/>
<keyword evidence="6" id="KW-0539">Nucleus</keyword>
<keyword evidence="2" id="KW-0597">Phosphoprotein</keyword>
<keyword evidence="8" id="KW-1185">Reference proteome</keyword>
<evidence type="ECO:0000313" key="9">
    <source>
        <dbReference type="RefSeq" id="XP_031440988.1"/>
    </source>
</evidence>
<comment type="subcellular location">
    <subcellularLocation>
        <location evidence="1">Nucleus</location>
    </subcellularLocation>
</comment>
<keyword evidence="9" id="KW-0675">Receptor</keyword>
<dbReference type="RefSeq" id="XP_031440988.1">
    <property type="nucleotide sequence ID" value="XM_031585128.1"/>
</dbReference>
<dbReference type="InterPro" id="IPR035979">
    <property type="entry name" value="RBD_domain_sf"/>
</dbReference>
<keyword evidence="5" id="KW-0804">Transcription</keyword>
<dbReference type="Gene3D" id="3.30.70.330">
    <property type="match status" value="1"/>
</dbReference>
<dbReference type="GO" id="GO:0005634">
    <property type="term" value="C:nucleus"/>
    <property type="evidence" value="ECO:0007669"/>
    <property type="project" value="UniProtKB-SubCell"/>
</dbReference>
<dbReference type="GeneID" id="105897964"/>
<dbReference type="InterPro" id="IPR012677">
    <property type="entry name" value="Nucleotide-bd_a/b_plait_sf"/>
</dbReference>
<keyword evidence="4" id="KW-0805">Transcription regulation</keyword>
<dbReference type="AlphaFoldDB" id="A0A6P8GQJ0"/>
<protein>
    <submittedName>
        <fullName evidence="9">Peroxisome proliferator-activated receptor gamma coactivator 1-alpha</fullName>
    </submittedName>
</protein>
<dbReference type="SUPFAM" id="SSF54928">
    <property type="entry name" value="RNA-binding domain, RBD"/>
    <property type="match status" value="1"/>
</dbReference>